<dbReference type="InterPro" id="IPR009057">
    <property type="entry name" value="Homeodomain-like_sf"/>
</dbReference>
<keyword evidence="3" id="KW-0539">Nucleus</keyword>
<evidence type="ECO:0000256" key="3">
    <source>
        <dbReference type="ARBA" id="ARBA00023242"/>
    </source>
</evidence>
<name>A0ABM5JWP6_DIAVI</name>
<sequence>MPNFYKRKTSQQSWDEKAMAEALTACQGGLSIHSSAKQYNIPSTTLFRRLKRPPEERLVKQLGRFRCVFTVDQERMLVDYILKMEERLFGLTISDLKYLTYEFAIRNNIEHRFNNEKKEAGKVWLLGFMKRHPVLSLRLPEKTSAARASAFNAVSVGKFFDLLEDLYQKHNYKPNRIYNCDETGISTVPNKPSKIISKKGKKQVGVLSSAERGTLTTAEICFNAAGEYIPPALIFPRVRHHLTFDIGVPLNTKIFTHASGWMQTEIFTAWFHHFIKFAKPTSEDRVLLILDGHSTHIKNIEVLELAKKNFVDILVLPPHCTHRLQPLDVSFMYPMSTFYEQAVRVWLRTHPGKVVTIHDVGPLFGEAYLKAASMATAISGFKKTGIWPFERPDPNVFVAADTTDRPGPLLATSNLPSASTPVSNDILLHKTIVSPADILPIPRVASNIENPTKKRARSGKTVVATSTPFIEELKNLKAPTPKNPTKKVTKQLFQSDSEEEDDANISIYSDTDSGSELDLPVQIPTIKTEDIKEGIYVAVEYNGQTFPGLVISKSGESASVKCMERTQKYFKWPNKDDVLDYNIKDIKMIINEPKQLRRGFFNVPELCLYA</sequence>
<dbReference type="PANTHER" id="PTHR19303:SF71">
    <property type="entry name" value="ZINC FINGER PHD-TYPE DOMAIN-CONTAINING PROTEIN"/>
    <property type="match status" value="1"/>
</dbReference>
<dbReference type="Gene3D" id="1.10.10.60">
    <property type="entry name" value="Homeodomain-like"/>
    <property type="match status" value="1"/>
</dbReference>
<dbReference type="PANTHER" id="PTHR19303">
    <property type="entry name" value="TRANSPOSON"/>
    <property type="match status" value="1"/>
</dbReference>
<reference evidence="6" key="1">
    <citation type="submission" date="2025-05" db="UniProtKB">
        <authorList>
            <consortium name="EnsemblMetazoa"/>
        </authorList>
    </citation>
    <scope>IDENTIFICATION</scope>
</reference>
<dbReference type="Pfam" id="PF03184">
    <property type="entry name" value="DDE_1"/>
    <property type="match status" value="1"/>
</dbReference>
<dbReference type="PROSITE" id="PS51253">
    <property type="entry name" value="HTH_CENPB"/>
    <property type="match status" value="1"/>
</dbReference>
<dbReference type="RefSeq" id="XP_050502364.1">
    <property type="nucleotide sequence ID" value="XM_050646407.1"/>
</dbReference>
<accession>A0ABM5JWP6</accession>
<evidence type="ECO:0000313" key="6">
    <source>
        <dbReference type="EnsemblMetazoa" id="XP_050502364.1"/>
    </source>
</evidence>
<evidence type="ECO:0000256" key="2">
    <source>
        <dbReference type="ARBA" id="ARBA00023125"/>
    </source>
</evidence>
<dbReference type="GeneID" id="126881821"/>
<feature type="region of interest" description="Disordered" evidence="4">
    <location>
        <begin position="477"/>
        <end position="502"/>
    </location>
</feature>
<dbReference type="Proteomes" id="UP001652700">
    <property type="component" value="Unplaced"/>
</dbReference>
<protein>
    <recommendedName>
        <fullName evidence="5">HTH CENPB-type domain-containing protein</fullName>
    </recommendedName>
</protein>
<feature type="domain" description="HTH CENPB-type" evidence="5">
    <location>
        <begin position="61"/>
        <end position="138"/>
    </location>
</feature>
<keyword evidence="2" id="KW-0238">DNA-binding</keyword>
<dbReference type="InterPro" id="IPR004875">
    <property type="entry name" value="DDE_SF_endonuclease_dom"/>
</dbReference>
<dbReference type="RefSeq" id="XP_050512866.1">
    <property type="nucleotide sequence ID" value="XM_050656909.1"/>
</dbReference>
<dbReference type="EnsemblMetazoa" id="XM_050656909.1">
    <property type="protein sequence ID" value="XP_050512866.1"/>
    <property type="gene ID" value="LOC126888561"/>
</dbReference>
<comment type="subcellular location">
    <subcellularLocation>
        <location evidence="1">Nucleus</location>
    </subcellularLocation>
</comment>
<dbReference type="GeneID" id="126888561"/>
<evidence type="ECO:0000256" key="4">
    <source>
        <dbReference type="SAM" id="MobiDB-lite"/>
    </source>
</evidence>
<proteinExistence type="predicted"/>
<evidence type="ECO:0000259" key="5">
    <source>
        <dbReference type="PROSITE" id="PS51253"/>
    </source>
</evidence>
<dbReference type="SUPFAM" id="SSF46689">
    <property type="entry name" value="Homeodomain-like"/>
    <property type="match status" value="1"/>
</dbReference>
<dbReference type="InterPro" id="IPR007889">
    <property type="entry name" value="HTH_Psq"/>
</dbReference>
<organism evidence="6 7">
    <name type="scientific">Diabrotica virgifera virgifera</name>
    <name type="common">western corn rootworm</name>
    <dbReference type="NCBI Taxonomy" id="50390"/>
    <lineage>
        <taxon>Eukaryota</taxon>
        <taxon>Metazoa</taxon>
        <taxon>Ecdysozoa</taxon>
        <taxon>Arthropoda</taxon>
        <taxon>Hexapoda</taxon>
        <taxon>Insecta</taxon>
        <taxon>Pterygota</taxon>
        <taxon>Neoptera</taxon>
        <taxon>Endopterygota</taxon>
        <taxon>Coleoptera</taxon>
        <taxon>Polyphaga</taxon>
        <taxon>Cucujiformia</taxon>
        <taxon>Chrysomeloidea</taxon>
        <taxon>Chrysomelidae</taxon>
        <taxon>Galerucinae</taxon>
        <taxon>Diabroticina</taxon>
        <taxon>Diabroticites</taxon>
        <taxon>Diabrotica</taxon>
    </lineage>
</organism>
<evidence type="ECO:0000313" key="7">
    <source>
        <dbReference type="Proteomes" id="UP001652700"/>
    </source>
</evidence>
<dbReference type="Pfam" id="PF05225">
    <property type="entry name" value="HTH_psq"/>
    <property type="match status" value="1"/>
</dbReference>
<evidence type="ECO:0000256" key="1">
    <source>
        <dbReference type="ARBA" id="ARBA00004123"/>
    </source>
</evidence>
<keyword evidence="7" id="KW-1185">Reference proteome</keyword>
<dbReference type="EnsemblMetazoa" id="XM_050646407.1">
    <property type="protein sequence ID" value="XP_050502364.1"/>
    <property type="gene ID" value="LOC126881821"/>
</dbReference>
<dbReference type="InterPro" id="IPR006600">
    <property type="entry name" value="HTH_CenpB_DNA-bd_dom"/>
</dbReference>
<dbReference type="InterPro" id="IPR050863">
    <property type="entry name" value="CenT-Element_Derived"/>
</dbReference>